<dbReference type="PANTHER" id="PTHR36057">
    <property type="match status" value="1"/>
</dbReference>
<comment type="caution">
    <text evidence="1">The sequence shown here is derived from an EMBL/GenBank/DDBJ whole genome shotgun (WGS) entry which is preliminary data.</text>
</comment>
<dbReference type="PANTHER" id="PTHR36057:SF1">
    <property type="entry name" value="LIPOPROTEIN LIPID ATTACHMENT SITE-LIKE PROTEIN, PUTATIVE (DUF1223)-RELATED"/>
    <property type="match status" value="1"/>
</dbReference>
<proteinExistence type="predicted"/>
<dbReference type="AlphaFoldDB" id="A0A4R0P294"/>
<dbReference type="OrthoDB" id="9808254at2"/>
<dbReference type="Pfam" id="PF06764">
    <property type="entry name" value="DUF1223"/>
    <property type="match status" value="1"/>
</dbReference>
<dbReference type="SUPFAM" id="SSF52833">
    <property type="entry name" value="Thioredoxin-like"/>
    <property type="match status" value="1"/>
</dbReference>
<evidence type="ECO:0000313" key="1">
    <source>
        <dbReference type="EMBL" id="TCD07662.1"/>
    </source>
</evidence>
<dbReference type="RefSeq" id="WP_131559869.1">
    <property type="nucleotide sequence ID" value="NZ_SJSN01000010.1"/>
</dbReference>
<evidence type="ECO:0000313" key="2">
    <source>
        <dbReference type="Proteomes" id="UP000291485"/>
    </source>
</evidence>
<dbReference type="InterPro" id="IPR010634">
    <property type="entry name" value="DUF1223"/>
</dbReference>
<sequence>MAPSKKSSIITGMLLIALGSYSFINKPGSKDKLATSFAVIELFTSEGCSSCPPADELISKIEKESRGKDIYILSYHVDYWNRLGWKDQFSSAAFSKRQNNYSIWLKLSSVYTPQAIVNGKSEFVGSEEGTLRTAIKKSLSIQSPARIVLSNIKKLGEKIDFRYQIDGIPDNTSLVLALIQKNAVSKVLRGENAGRQLSHVQIVKNIQTIEIRDKHTGEASISIPAEVRGNVEIIALLQKNNTGEIIGAARSPSGISSKNSGVSQKSK</sequence>
<accession>A0A4R0P294</accession>
<dbReference type="EMBL" id="SJSN01000010">
    <property type="protein sequence ID" value="TCD07662.1"/>
    <property type="molecule type" value="Genomic_DNA"/>
</dbReference>
<name>A0A4R0P294_9SPHI</name>
<dbReference type="Proteomes" id="UP000291485">
    <property type="component" value="Unassembled WGS sequence"/>
</dbReference>
<gene>
    <name evidence="1" type="ORF">EZ449_14090</name>
</gene>
<dbReference type="InterPro" id="IPR036249">
    <property type="entry name" value="Thioredoxin-like_sf"/>
</dbReference>
<reference evidence="1 2" key="1">
    <citation type="submission" date="2019-02" db="EMBL/GenBank/DDBJ databases">
        <title>Pedobacter sp. RP-3-11 sp. nov., isolated from Arctic soil.</title>
        <authorList>
            <person name="Dahal R.H."/>
        </authorList>
    </citation>
    <scope>NUCLEOTIDE SEQUENCE [LARGE SCALE GENOMIC DNA]</scope>
    <source>
        <strain evidence="1 2">RP-3-11</strain>
    </source>
</reference>
<keyword evidence="2" id="KW-1185">Reference proteome</keyword>
<protein>
    <submittedName>
        <fullName evidence="1">DUF1223 domain-containing protein</fullName>
    </submittedName>
</protein>
<organism evidence="1 2">
    <name type="scientific">Pedobacter frigidisoli</name>
    <dbReference type="NCBI Taxonomy" id="2530455"/>
    <lineage>
        <taxon>Bacteria</taxon>
        <taxon>Pseudomonadati</taxon>
        <taxon>Bacteroidota</taxon>
        <taxon>Sphingobacteriia</taxon>
        <taxon>Sphingobacteriales</taxon>
        <taxon>Sphingobacteriaceae</taxon>
        <taxon>Pedobacter</taxon>
    </lineage>
</organism>